<protein>
    <recommendedName>
        <fullName evidence="2">alpha-galactosidase</fullName>
        <ecNumber evidence="2">3.2.1.22</ecNumber>
    </recommendedName>
</protein>
<keyword evidence="6" id="KW-1185">Reference proteome</keyword>
<evidence type="ECO:0000313" key="6">
    <source>
        <dbReference type="Proteomes" id="UP000078561"/>
    </source>
</evidence>
<dbReference type="CDD" id="cd14791">
    <property type="entry name" value="GH36"/>
    <property type="match status" value="1"/>
</dbReference>
<dbReference type="EMBL" id="LT553500">
    <property type="protein sequence ID" value="SAM01037.1"/>
    <property type="molecule type" value="Genomic_DNA"/>
</dbReference>
<dbReference type="InterPro" id="IPR050985">
    <property type="entry name" value="Alpha-glycosidase_related"/>
</dbReference>
<dbReference type="InterPro" id="IPR017853">
    <property type="entry name" value="GH"/>
</dbReference>
<dbReference type="GO" id="GO:0016052">
    <property type="term" value="P:carbohydrate catabolic process"/>
    <property type="evidence" value="ECO:0007669"/>
    <property type="project" value="InterPro"/>
</dbReference>
<gene>
    <name evidence="5" type="primary">ABSGL_06773.1 scaffold 8673</name>
</gene>
<dbReference type="InterPro" id="IPR013785">
    <property type="entry name" value="Aldolase_TIM"/>
</dbReference>
<keyword evidence="4" id="KW-0326">Glycosidase</keyword>
<comment type="catalytic activity">
    <reaction evidence="1">
        <text>Hydrolysis of terminal, non-reducing alpha-D-galactose residues in alpha-D-galactosides, including galactose oligosaccharides, galactomannans and galactolipids.</text>
        <dbReference type="EC" id="3.2.1.22"/>
    </reaction>
</comment>
<evidence type="ECO:0000256" key="4">
    <source>
        <dbReference type="ARBA" id="ARBA00023295"/>
    </source>
</evidence>
<reference evidence="5" key="1">
    <citation type="submission" date="2016-04" db="EMBL/GenBank/DDBJ databases">
        <authorList>
            <person name="Evans L.H."/>
            <person name="Alamgir A."/>
            <person name="Owens N."/>
            <person name="Weber N.D."/>
            <person name="Virtaneva K."/>
            <person name="Barbian K."/>
            <person name="Babar A."/>
            <person name="Rosenke K."/>
        </authorList>
    </citation>
    <scope>NUCLEOTIDE SEQUENCE [LARGE SCALE GENOMIC DNA]</scope>
    <source>
        <strain evidence="5">CBS 101.48</strain>
    </source>
</reference>
<proteinExistence type="predicted"/>
<sequence length="780" mass="88101">MKQVFPKVRSIADASFKTPPHAFFSFSRFVETVSSFLSLFTSPITLPPNMNLDPSAISKATAHVDISYQLTSSPNCEVIKLQDAIICAGTDYSDGDLTLSLTTMKTKDGGDILTITLTPTTAMELIHFEAKYSVNLKDQKMLANGFQSWSQSKEMGPNDRIQEIRKTVAWYTQYNLQGDYDIFAHSGEKGHIHSSSYTHFRDLDNKITFFGSLSEHLGYTYFKGDFNTNSFGIYKDVLGKSVKESCDLIKLYMKQGIDAERLLWDEYATFFEDRRSIQSGQDHRRHVNGWTSWYNYYGDVSESIIMDNIKALTKHQYPINIFQIDDGFQTAIGDWLSINEKFPSGMKHVATKIKGAGFTPGLWLAPFAAAFTSDIAKHHHEWLIHDETTDKPVVAGPNWGGFYALDIYRPEVRAYLKKVFDTVLRDWGFDLVKLDFLFAAAMIPRHGKSRGQIMWEAMDLIRDLVGPDKLILGCGVPLAAAWRRVDYCRIGSDVANWWEDSKLKHLHVRERVSTANSLVSTLFRWSMSDRMFGNDPDVMILRNKNNKLKPDERYTLCVLNNILGALVFSSDNVAEYGPDEHLLYAATFPKVVPRVESVVEFRPTVFMIRFAASNGNYTTYTNLSDTDQTLYLPPQDTTTQLYFATDNDMHMTQPDQHSPLFYLPASSFTLKHHETKTFMHISPPTQGAITFLGSASHIVPGVEIKSISPAGSDVQVVYRNENSRRHRVYLGVGDTYLHHPASVPSNEVLKVNGKPVAFESIKVEGTTKEGRVVRVAVVEG</sequence>
<dbReference type="OrthoDB" id="5795902at2759"/>
<evidence type="ECO:0000256" key="1">
    <source>
        <dbReference type="ARBA" id="ARBA00001255"/>
    </source>
</evidence>
<evidence type="ECO:0000256" key="3">
    <source>
        <dbReference type="ARBA" id="ARBA00022801"/>
    </source>
</evidence>
<dbReference type="PANTHER" id="PTHR43053:SF3">
    <property type="entry name" value="ALPHA-GALACTOSIDASE C-RELATED"/>
    <property type="match status" value="1"/>
</dbReference>
<dbReference type="AlphaFoldDB" id="A0A168NR63"/>
<name>A0A168NR63_ABSGL</name>
<dbReference type="Pfam" id="PF02065">
    <property type="entry name" value="Melibiase"/>
    <property type="match status" value="1"/>
</dbReference>
<accession>A0A168NR63</accession>
<dbReference type="SUPFAM" id="SSF51445">
    <property type="entry name" value="(Trans)glycosidases"/>
    <property type="match status" value="1"/>
</dbReference>
<evidence type="ECO:0000256" key="2">
    <source>
        <dbReference type="ARBA" id="ARBA00012755"/>
    </source>
</evidence>
<organism evidence="5">
    <name type="scientific">Absidia glauca</name>
    <name type="common">Pin mould</name>
    <dbReference type="NCBI Taxonomy" id="4829"/>
    <lineage>
        <taxon>Eukaryota</taxon>
        <taxon>Fungi</taxon>
        <taxon>Fungi incertae sedis</taxon>
        <taxon>Mucoromycota</taxon>
        <taxon>Mucoromycotina</taxon>
        <taxon>Mucoromycetes</taxon>
        <taxon>Mucorales</taxon>
        <taxon>Cunninghamellaceae</taxon>
        <taxon>Absidia</taxon>
    </lineage>
</organism>
<dbReference type="STRING" id="4829.A0A168NR63"/>
<dbReference type="EC" id="3.2.1.22" evidence="2"/>
<dbReference type="InterPro" id="IPR002252">
    <property type="entry name" value="Glyco_hydro_36"/>
</dbReference>
<dbReference type="GO" id="GO:0004557">
    <property type="term" value="F:alpha-galactosidase activity"/>
    <property type="evidence" value="ECO:0007669"/>
    <property type="project" value="UniProtKB-EC"/>
</dbReference>
<dbReference type="Proteomes" id="UP000078561">
    <property type="component" value="Unassembled WGS sequence"/>
</dbReference>
<dbReference type="Gene3D" id="3.20.20.70">
    <property type="entry name" value="Aldolase class I"/>
    <property type="match status" value="1"/>
</dbReference>
<keyword evidence="3" id="KW-0378">Hydrolase</keyword>
<dbReference type="PANTHER" id="PTHR43053">
    <property type="entry name" value="GLYCOSIDASE FAMILY 31"/>
    <property type="match status" value="1"/>
</dbReference>
<dbReference type="InParanoid" id="A0A168NR63"/>
<evidence type="ECO:0000313" key="5">
    <source>
        <dbReference type="EMBL" id="SAM01037.1"/>
    </source>
</evidence>